<protein>
    <submittedName>
        <fullName evidence="2">Uncharacterized protein</fullName>
    </submittedName>
</protein>
<evidence type="ECO:0000256" key="1">
    <source>
        <dbReference type="SAM" id="MobiDB-lite"/>
    </source>
</evidence>
<accession>A0A7T0BVJ5</accession>
<organism evidence="2 3">
    <name type="scientific">Candidatus Nitronauta litoralis</name>
    <dbReference type="NCBI Taxonomy" id="2705533"/>
    <lineage>
        <taxon>Bacteria</taxon>
        <taxon>Pseudomonadati</taxon>
        <taxon>Nitrospinota/Tectimicrobiota group</taxon>
        <taxon>Nitrospinota</taxon>
        <taxon>Nitrospinia</taxon>
        <taxon>Nitrospinales</taxon>
        <taxon>Nitrospinaceae</taxon>
        <taxon>Candidatus Nitronauta</taxon>
    </lineage>
</organism>
<gene>
    <name evidence="2" type="ORF">G3M70_07875</name>
</gene>
<proteinExistence type="predicted"/>
<feature type="compositionally biased region" description="Basic residues" evidence="1">
    <location>
        <begin position="77"/>
        <end position="87"/>
    </location>
</feature>
<evidence type="ECO:0000313" key="3">
    <source>
        <dbReference type="Proteomes" id="UP000594688"/>
    </source>
</evidence>
<reference evidence="2 3" key="1">
    <citation type="submission" date="2020-02" db="EMBL/GenBank/DDBJ databases">
        <title>Genomic and physiological characterization of two novel Nitrospinaceae genera.</title>
        <authorList>
            <person name="Mueller A.J."/>
            <person name="Jung M.-Y."/>
            <person name="Strachan C.R."/>
            <person name="Herbold C.W."/>
            <person name="Kirkegaard R.H."/>
            <person name="Daims H."/>
        </authorList>
    </citation>
    <scope>NUCLEOTIDE SEQUENCE [LARGE SCALE GENOMIC DNA]</scope>
    <source>
        <strain evidence="2">EB</strain>
    </source>
</reference>
<dbReference type="Proteomes" id="UP000594688">
    <property type="component" value="Chromosome"/>
</dbReference>
<dbReference type="AlphaFoldDB" id="A0A7T0BVJ5"/>
<sequence>MWKEKMMWPEPGPPKSDADHAAYIEKLASQGFTLVKAADMRNISWPWNVSFSSWGVNRENSIKPWSQRPNTGEDQRRKSHHRGIGIR</sequence>
<feature type="compositionally biased region" description="Polar residues" evidence="1">
    <location>
        <begin position="60"/>
        <end position="70"/>
    </location>
</feature>
<evidence type="ECO:0000313" key="2">
    <source>
        <dbReference type="EMBL" id="QPJ61802.1"/>
    </source>
</evidence>
<dbReference type="EMBL" id="CP048685">
    <property type="protein sequence ID" value="QPJ61802.1"/>
    <property type="molecule type" value="Genomic_DNA"/>
</dbReference>
<name>A0A7T0BVJ5_9BACT</name>
<dbReference type="KEGG" id="nli:G3M70_07875"/>
<feature type="region of interest" description="Disordered" evidence="1">
    <location>
        <begin position="60"/>
        <end position="87"/>
    </location>
</feature>